<keyword evidence="2" id="KW-0540">Nuclease</keyword>
<dbReference type="InterPro" id="IPR027417">
    <property type="entry name" value="P-loop_NTPase"/>
</dbReference>
<feature type="domain" description="Helicase/UvrB N-terminal" evidence="1">
    <location>
        <begin position="4"/>
        <end position="89"/>
    </location>
</feature>
<name>A0A5T1W0L6_CAMJU</name>
<dbReference type="SUPFAM" id="SSF52540">
    <property type="entry name" value="P-loop containing nucleoside triphosphate hydrolases"/>
    <property type="match status" value="1"/>
</dbReference>
<evidence type="ECO:0000313" key="2">
    <source>
        <dbReference type="EMBL" id="EAL7132957.1"/>
    </source>
</evidence>
<dbReference type="GO" id="GO:0003677">
    <property type="term" value="F:DNA binding"/>
    <property type="evidence" value="ECO:0007669"/>
    <property type="project" value="InterPro"/>
</dbReference>
<gene>
    <name evidence="2" type="ORF">DT951_07910</name>
</gene>
<dbReference type="EMBL" id="AACQOQ010000021">
    <property type="protein sequence ID" value="EAL7132957.1"/>
    <property type="molecule type" value="Genomic_DNA"/>
</dbReference>
<dbReference type="GO" id="GO:0005524">
    <property type="term" value="F:ATP binding"/>
    <property type="evidence" value="ECO:0007669"/>
    <property type="project" value="InterPro"/>
</dbReference>
<keyword evidence="2" id="KW-0378">Hydrolase</keyword>
<dbReference type="InterPro" id="IPR006935">
    <property type="entry name" value="Helicase/UvrB_N"/>
</dbReference>
<evidence type="ECO:0000259" key="1">
    <source>
        <dbReference type="Pfam" id="PF04851"/>
    </source>
</evidence>
<dbReference type="AlphaFoldDB" id="A0A5T1W0L6"/>
<sequence length="89" mass="10783">MIFEKQEYQVKCIDNIITLLKNFDFKRQDNLKECLKEFYKSTFLPMQNISDKLNLDILMETGTGKTFTYLNLIFELHKIYKQNKFIIFV</sequence>
<organism evidence="2">
    <name type="scientific">Campylobacter jejuni</name>
    <dbReference type="NCBI Taxonomy" id="197"/>
    <lineage>
        <taxon>Bacteria</taxon>
        <taxon>Pseudomonadati</taxon>
        <taxon>Campylobacterota</taxon>
        <taxon>Epsilonproteobacteria</taxon>
        <taxon>Campylobacterales</taxon>
        <taxon>Campylobacteraceae</taxon>
        <taxon>Campylobacter</taxon>
    </lineage>
</organism>
<dbReference type="GO" id="GO:0016787">
    <property type="term" value="F:hydrolase activity"/>
    <property type="evidence" value="ECO:0007669"/>
    <property type="project" value="InterPro"/>
</dbReference>
<comment type="caution">
    <text evidence="2">The sequence shown here is derived from an EMBL/GenBank/DDBJ whole genome shotgun (WGS) entry which is preliminary data.</text>
</comment>
<dbReference type="GO" id="GO:0004519">
    <property type="term" value="F:endonuclease activity"/>
    <property type="evidence" value="ECO:0007669"/>
    <property type="project" value="UniProtKB-KW"/>
</dbReference>
<reference evidence="2" key="1">
    <citation type="submission" date="2018-07" db="EMBL/GenBank/DDBJ databases">
        <authorList>
            <consortium name="PulseNet: The National Subtyping Network for Foodborne Disease Surveillance"/>
            <person name="Tarr C.L."/>
            <person name="Trees E."/>
            <person name="Katz L.S."/>
            <person name="Carleton-Romer H.A."/>
            <person name="Stroika S."/>
            <person name="Kucerova Z."/>
            <person name="Roache K.F."/>
            <person name="Sabol A.L."/>
            <person name="Besser J."/>
            <person name="Gerner-Smidt P."/>
        </authorList>
    </citation>
    <scope>NUCLEOTIDE SEQUENCE</scope>
    <source>
        <strain evidence="2">PNUSAC005203</strain>
    </source>
</reference>
<accession>A0A5T1W0L6</accession>
<proteinExistence type="predicted"/>
<protein>
    <submittedName>
        <fullName evidence="2">Type III restriction endonuclease</fullName>
    </submittedName>
</protein>
<keyword evidence="2" id="KW-0255">Endonuclease</keyword>
<feature type="non-terminal residue" evidence="2">
    <location>
        <position position="89"/>
    </location>
</feature>
<dbReference type="Pfam" id="PF04851">
    <property type="entry name" value="ResIII"/>
    <property type="match status" value="1"/>
</dbReference>